<sequence length="161" mass="18680">MALQTIRSLFKRPLSSSVQATLAAWKITTTVTSYETKQQNSRSCSWSLENHEFYETTFNSGLEKAKQLETEPYMSGRLVILHQRRYDIPDSGVTILDCTLWSQIPQEPTDIVDSKISDFQKIKEWSVEQHNKAHDSDLTWLRGVRSKLFGRLPRKSGLSWW</sequence>
<accession>A0A9W9MCF2</accession>
<proteinExistence type="predicted"/>
<dbReference type="OrthoDB" id="550558at2759"/>
<reference evidence="1" key="2">
    <citation type="journal article" date="2023" name="IMA Fungus">
        <title>Comparative genomic study of the Penicillium genus elucidates a diverse pangenome and 15 lateral gene transfer events.</title>
        <authorList>
            <person name="Petersen C."/>
            <person name="Sorensen T."/>
            <person name="Nielsen M.R."/>
            <person name="Sondergaard T.E."/>
            <person name="Sorensen J.L."/>
            <person name="Fitzpatrick D.A."/>
            <person name="Frisvad J.C."/>
            <person name="Nielsen K.L."/>
        </authorList>
    </citation>
    <scope>NUCLEOTIDE SEQUENCE</scope>
    <source>
        <strain evidence="1">IBT 20477</strain>
    </source>
</reference>
<dbReference type="AlphaFoldDB" id="A0A9W9MCF2"/>
<gene>
    <name evidence="1" type="ORF">N7449_007814</name>
</gene>
<keyword evidence="2" id="KW-1185">Reference proteome</keyword>
<dbReference type="EMBL" id="JAPQKQ010000005">
    <property type="protein sequence ID" value="KAJ5197335.1"/>
    <property type="molecule type" value="Genomic_DNA"/>
</dbReference>
<reference evidence="1" key="1">
    <citation type="submission" date="2022-11" db="EMBL/GenBank/DDBJ databases">
        <authorList>
            <person name="Petersen C."/>
        </authorList>
    </citation>
    <scope>NUCLEOTIDE SEQUENCE</scope>
    <source>
        <strain evidence="1">IBT 20477</strain>
    </source>
</reference>
<organism evidence="1 2">
    <name type="scientific">Penicillium cf. viridicatum</name>
    <dbReference type="NCBI Taxonomy" id="2972119"/>
    <lineage>
        <taxon>Eukaryota</taxon>
        <taxon>Fungi</taxon>
        <taxon>Dikarya</taxon>
        <taxon>Ascomycota</taxon>
        <taxon>Pezizomycotina</taxon>
        <taxon>Eurotiomycetes</taxon>
        <taxon>Eurotiomycetidae</taxon>
        <taxon>Eurotiales</taxon>
        <taxon>Aspergillaceae</taxon>
        <taxon>Penicillium</taxon>
    </lineage>
</organism>
<dbReference type="PANTHER" id="PTHR37844">
    <property type="entry name" value="SER/THR PROTEIN PHOSPHATASE SUPERFAMILY (AFU_ORTHOLOGUE AFUA_1G14840)"/>
    <property type="match status" value="1"/>
</dbReference>
<comment type="caution">
    <text evidence="1">The sequence shown here is derived from an EMBL/GenBank/DDBJ whole genome shotgun (WGS) entry which is preliminary data.</text>
</comment>
<evidence type="ECO:0000313" key="2">
    <source>
        <dbReference type="Proteomes" id="UP001150942"/>
    </source>
</evidence>
<name>A0A9W9MCF2_9EURO</name>
<dbReference type="Proteomes" id="UP001150942">
    <property type="component" value="Unassembled WGS sequence"/>
</dbReference>
<protein>
    <submittedName>
        <fullName evidence="1">Uncharacterized protein</fullName>
    </submittedName>
</protein>
<dbReference type="PANTHER" id="PTHR37844:SF2">
    <property type="entry name" value="SER_THR PROTEIN PHOSPHATASE SUPERFAMILY (AFU_ORTHOLOGUE AFUA_1G14840)"/>
    <property type="match status" value="1"/>
</dbReference>
<evidence type="ECO:0000313" key="1">
    <source>
        <dbReference type="EMBL" id="KAJ5197335.1"/>
    </source>
</evidence>